<organism evidence="1 2">
    <name type="scientific">Pseudomonas mangrovi</name>
    <dbReference type="NCBI Taxonomy" id="2161748"/>
    <lineage>
        <taxon>Bacteria</taxon>
        <taxon>Pseudomonadati</taxon>
        <taxon>Pseudomonadota</taxon>
        <taxon>Gammaproteobacteria</taxon>
        <taxon>Pseudomonadales</taxon>
        <taxon>Pseudomonadaceae</taxon>
        <taxon>Pseudomonas</taxon>
    </lineage>
</organism>
<keyword evidence="2" id="KW-1185">Reference proteome</keyword>
<evidence type="ECO:0000313" key="1">
    <source>
        <dbReference type="EMBL" id="PTU75763.1"/>
    </source>
</evidence>
<name>A0A2T5PDG0_9PSED</name>
<gene>
    <name evidence="1" type="ORF">DBO85_03575</name>
</gene>
<proteinExistence type="predicted"/>
<dbReference type="EMBL" id="QASN01000006">
    <property type="protein sequence ID" value="PTU75763.1"/>
    <property type="molecule type" value="Genomic_DNA"/>
</dbReference>
<comment type="caution">
    <text evidence="1">The sequence shown here is derived from an EMBL/GenBank/DDBJ whole genome shotgun (WGS) entry which is preliminary data.</text>
</comment>
<dbReference type="AlphaFoldDB" id="A0A2T5PDG0"/>
<evidence type="ECO:0000313" key="2">
    <source>
        <dbReference type="Proteomes" id="UP000244064"/>
    </source>
</evidence>
<protein>
    <submittedName>
        <fullName evidence="1">Uncharacterized protein</fullName>
    </submittedName>
</protein>
<dbReference type="Proteomes" id="UP000244064">
    <property type="component" value="Unassembled WGS sequence"/>
</dbReference>
<reference evidence="1 2" key="1">
    <citation type="submission" date="2018-04" db="EMBL/GenBank/DDBJ databases">
        <title>Pseudomonas sp. nov., isolated from mangrove soil.</title>
        <authorList>
            <person name="Chen C."/>
        </authorList>
    </citation>
    <scope>NUCLEOTIDE SEQUENCE [LARGE SCALE GENOMIC DNA]</scope>
    <source>
        <strain evidence="1 2">TC-11</strain>
    </source>
</reference>
<sequence length="103" mass="11575">MKPSWGRTICLDGADRPVTGINDQHLCLSYMAFAQIAQIADQDDLVPDSCGAVEIRWGKCSCRVDEHLSLTGRFHDDDIVVDVEVRVVEVFMFPCDPHRATIR</sequence>
<accession>A0A2T5PDG0</accession>